<dbReference type="EMBL" id="CADEPM010000001">
    <property type="protein sequence ID" value="CAB3396652.1"/>
    <property type="molecule type" value="Genomic_DNA"/>
</dbReference>
<dbReference type="Pfam" id="PF00112">
    <property type="entry name" value="Peptidase_C1"/>
    <property type="match status" value="1"/>
</dbReference>
<dbReference type="SMART" id="SM00645">
    <property type="entry name" value="Pept_C1"/>
    <property type="match status" value="1"/>
</dbReference>
<dbReference type="GO" id="GO:0008234">
    <property type="term" value="F:cysteine-type peptidase activity"/>
    <property type="evidence" value="ECO:0007669"/>
    <property type="project" value="UniProtKB-KW"/>
</dbReference>
<feature type="domain" description="Cathepsin propeptide inhibitor" evidence="9">
    <location>
        <begin position="48"/>
        <end position="108"/>
    </location>
</feature>
<dbReference type="FunFam" id="3.90.70.10:FF:000103">
    <property type="entry name" value="Hypothetical LOC496748"/>
    <property type="match status" value="1"/>
</dbReference>
<dbReference type="Gene3D" id="3.90.70.10">
    <property type="entry name" value="Cysteine proteinases"/>
    <property type="match status" value="1"/>
</dbReference>
<accession>A0A8S1E9I8</accession>
<comment type="similarity">
    <text evidence="1">Belongs to the peptidase C1 family.</text>
</comment>
<dbReference type="SMART" id="SM00848">
    <property type="entry name" value="Inhibitor_I29"/>
    <property type="match status" value="1"/>
</dbReference>
<feature type="chain" id="PRO_5035944083" evidence="7">
    <location>
        <begin position="20"/>
        <end position="386"/>
    </location>
</feature>
<dbReference type="GO" id="GO:0006508">
    <property type="term" value="P:proteolysis"/>
    <property type="evidence" value="ECO:0007669"/>
    <property type="project" value="UniProtKB-KW"/>
</dbReference>
<comment type="caution">
    <text evidence="10">The sequence shown here is derived from an EMBL/GenBank/DDBJ whole genome shotgun (WGS) entry which is preliminary data.</text>
</comment>
<keyword evidence="4" id="KW-0788">Thiol protease</keyword>
<evidence type="ECO:0000256" key="5">
    <source>
        <dbReference type="ARBA" id="ARBA00023145"/>
    </source>
</evidence>
<dbReference type="InterPro" id="IPR000169">
    <property type="entry name" value="Pept_cys_AS"/>
</dbReference>
<keyword evidence="2" id="KW-0645">Protease</keyword>
<evidence type="ECO:0000256" key="6">
    <source>
        <dbReference type="ARBA" id="ARBA00023157"/>
    </source>
</evidence>
<keyword evidence="6" id="KW-1015">Disulfide bond</keyword>
<evidence type="ECO:0000256" key="4">
    <source>
        <dbReference type="ARBA" id="ARBA00022807"/>
    </source>
</evidence>
<evidence type="ECO:0000259" key="8">
    <source>
        <dbReference type="SMART" id="SM00645"/>
    </source>
</evidence>
<sequence length="386" mass="44950">MGRILLAFCLIIVWSSIDASLLGYKRKDPMFDWSKMQGKSGKEVLDAFKLFKTKFKKSYKSAEEETFRMNIFIENHNKIVKLNEEARRNNESVVYGVNKFNDWTDDEFRSLFRKGPSTFDHEFPRYDPISHKLVNSTRSKRQVRLPPRVDLREVKINGNYILPEVKDQGHCGCCWAFAAVAVAETANALVNGGKMTYLSDQEVCDCANGYSPGCFGGHAFEGLKFAYTRGLTSEYRYPYDDGRANYTGMCRRIKPVMKLRRYFSFTPRHPTKTLFEIKDSLNYVQTPIAVSFEIGDKFRYYKEGYLVHEDCKDMDEPLYHSANIVGYFSDWERGRLYDFYILRNSWGYRWGDGGYVYVAAGRNWCGIEDEPLSGEMRPASYYRNNY</sequence>
<evidence type="ECO:0000256" key="1">
    <source>
        <dbReference type="ARBA" id="ARBA00008455"/>
    </source>
</evidence>
<evidence type="ECO:0000313" key="10">
    <source>
        <dbReference type="EMBL" id="CAB3396652.1"/>
    </source>
</evidence>
<feature type="domain" description="Peptidase C1A papain C-terminal" evidence="8">
    <location>
        <begin position="145"/>
        <end position="375"/>
    </location>
</feature>
<dbReference type="InterPro" id="IPR013128">
    <property type="entry name" value="Peptidase_C1A"/>
</dbReference>
<dbReference type="Proteomes" id="UP000494206">
    <property type="component" value="Unassembled WGS sequence"/>
</dbReference>
<keyword evidence="11" id="KW-1185">Reference proteome</keyword>
<organism evidence="10 11">
    <name type="scientific">Caenorhabditis bovis</name>
    <dbReference type="NCBI Taxonomy" id="2654633"/>
    <lineage>
        <taxon>Eukaryota</taxon>
        <taxon>Metazoa</taxon>
        <taxon>Ecdysozoa</taxon>
        <taxon>Nematoda</taxon>
        <taxon>Chromadorea</taxon>
        <taxon>Rhabditida</taxon>
        <taxon>Rhabditina</taxon>
        <taxon>Rhabditomorpha</taxon>
        <taxon>Rhabditoidea</taxon>
        <taxon>Rhabditidae</taxon>
        <taxon>Peloderinae</taxon>
        <taxon>Caenorhabditis</taxon>
    </lineage>
</organism>
<dbReference type="AlphaFoldDB" id="A0A8S1E9I8"/>
<evidence type="ECO:0000313" key="11">
    <source>
        <dbReference type="Proteomes" id="UP000494206"/>
    </source>
</evidence>
<name>A0A8S1E9I8_9PELO</name>
<reference evidence="10 11" key="1">
    <citation type="submission" date="2020-04" db="EMBL/GenBank/DDBJ databases">
        <authorList>
            <person name="Laetsch R D."/>
            <person name="Stevens L."/>
            <person name="Kumar S."/>
            <person name="Blaxter L. M."/>
        </authorList>
    </citation>
    <scope>NUCLEOTIDE SEQUENCE [LARGE SCALE GENOMIC DNA]</scope>
</reference>
<dbReference type="InterPro" id="IPR039417">
    <property type="entry name" value="Peptidase_C1A_papain-like"/>
</dbReference>
<keyword evidence="7" id="KW-0732">Signal</keyword>
<evidence type="ECO:0000256" key="7">
    <source>
        <dbReference type="SAM" id="SignalP"/>
    </source>
</evidence>
<dbReference type="Pfam" id="PF08246">
    <property type="entry name" value="Inhibitor_I29"/>
    <property type="match status" value="1"/>
</dbReference>
<evidence type="ECO:0000256" key="2">
    <source>
        <dbReference type="ARBA" id="ARBA00022670"/>
    </source>
</evidence>
<proteinExistence type="inferred from homology"/>
<keyword evidence="5" id="KW-0865">Zymogen</keyword>
<evidence type="ECO:0000259" key="9">
    <source>
        <dbReference type="SMART" id="SM00848"/>
    </source>
</evidence>
<dbReference type="PROSITE" id="PS00139">
    <property type="entry name" value="THIOL_PROTEASE_CYS"/>
    <property type="match status" value="1"/>
</dbReference>
<dbReference type="InterPro" id="IPR038765">
    <property type="entry name" value="Papain-like_cys_pep_sf"/>
</dbReference>
<dbReference type="OrthoDB" id="5821723at2759"/>
<feature type="signal peptide" evidence="7">
    <location>
        <begin position="1"/>
        <end position="19"/>
    </location>
</feature>
<dbReference type="CDD" id="cd02248">
    <property type="entry name" value="Peptidase_C1A"/>
    <property type="match status" value="1"/>
</dbReference>
<protein>
    <submittedName>
        <fullName evidence="10">Uncharacterized protein</fullName>
    </submittedName>
</protein>
<dbReference type="SUPFAM" id="SSF54001">
    <property type="entry name" value="Cysteine proteinases"/>
    <property type="match status" value="1"/>
</dbReference>
<gene>
    <name evidence="10" type="ORF">CBOVIS_LOCUS174</name>
</gene>
<evidence type="ECO:0000256" key="3">
    <source>
        <dbReference type="ARBA" id="ARBA00022801"/>
    </source>
</evidence>
<dbReference type="InterPro" id="IPR000668">
    <property type="entry name" value="Peptidase_C1A_C"/>
</dbReference>
<dbReference type="PANTHER" id="PTHR12411">
    <property type="entry name" value="CYSTEINE PROTEASE FAMILY C1-RELATED"/>
    <property type="match status" value="1"/>
</dbReference>
<keyword evidence="3" id="KW-0378">Hydrolase</keyword>
<dbReference type="InterPro" id="IPR013201">
    <property type="entry name" value="Prot_inhib_I29"/>
</dbReference>